<reference evidence="1" key="1">
    <citation type="submission" date="2020-02" db="EMBL/GenBank/DDBJ databases">
        <title>Comparative analysis of RNA virome composition in rabbits and associated ectoparasites.</title>
        <authorList>
            <person name="Mahar J.E."/>
            <person name="Shi M."/>
            <person name="Hall R.N."/>
            <person name="Strive T."/>
            <person name="Holmes E.C."/>
        </authorList>
    </citation>
    <scope>NUCLEOTIDE SEQUENCE</scope>
    <source>
        <strain evidence="1">GUNCC_Contig1-13</strain>
    </source>
</reference>
<evidence type="ECO:0000313" key="1">
    <source>
        <dbReference type="EMBL" id="QIJ70019.1"/>
    </source>
</evidence>
<organism evidence="1">
    <name type="scientific">Racaecavirus sp</name>
    <dbReference type="NCBI Taxonomy" id="2716751"/>
    <lineage>
        <taxon>Viruses</taxon>
        <taxon>Riboviria</taxon>
    </lineage>
</organism>
<accession>A0A6G7PS10</accession>
<proteinExistence type="predicted"/>
<sequence length="175" mass="18152">MTAQAVAGVVGGAFQLGSDLFSTIYGVQQARAENELNRQFTATQNQVWAQLARDLQVSSVQLPYATREQYALRAGYSAGDAALVALGAAPQIAQTWTPSGYKTYTPNMVAVNSQWTSALGSGATRLGAGATALLARPATAAASALSYQANAWRGAAGRYSMNGDPGGTTGVYRPL</sequence>
<name>A0A6G7PS10_9VIRU</name>
<dbReference type="EMBL" id="MT129686">
    <property type="protein sequence ID" value="QIJ70019.1"/>
    <property type="molecule type" value="Genomic_RNA"/>
</dbReference>
<protein>
    <submittedName>
        <fullName evidence="1">Minor structural protein</fullName>
    </submittedName>
</protein>